<sequence length="500" mass="57110">MSSGCYEVLSSVFQRVTDREFRRLKMETLNLAGRYFDEISRRHLVHATSQELAKLLVINCGDEMAVQVATTVLDCINRKDLCQFLLHSFFTGWDCPDSTKRKSLDTNKAQPLFEGATALATGQGRLKCTKCRVTLVKPFTCIKNGNCTFRIAIPGAGQYECSRTCVRWKVQGPVTMEYRYSSWSRYSQDLEKKNYMIAGPLMDITVISGAIEEIHLPHFICLGSEDILVSNFKVLHVKDESLISVNAVCGANSTHAWLQKPSFSLKGILYLIRSYLCTSIHMQVLLFRVFSAANFTLHVYLVPNHQAFIDAVEMQEKRQGSIRIYKPAETEKSLHIRKSYSLKTLPKVTVIPQKIKVRYISSGQIPPFFEVYSQKVNPTLSLVLLSDEEELWKTEIRPGDCQRLSFEKSEPEGVCFLQQHEYSVIERLSMIQPILRQLLQKGVINEEEQEMILQKGTRIEQNTTLVSLVKRKGSQAVQEFYSVLQDCDPYLIEDLKSQAR</sequence>
<evidence type="ECO:0000313" key="10">
    <source>
        <dbReference type="Proteomes" id="UP001369086"/>
    </source>
</evidence>
<dbReference type="PROSITE" id="PS50209">
    <property type="entry name" value="CARD"/>
    <property type="match status" value="1"/>
</dbReference>
<dbReference type="Pfam" id="PF23679">
    <property type="entry name" value="UPA-FIIND"/>
    <property type="match status" value="1"/>
</dbReference>
<keyword evidence="4" id="KW-0391">Immunity</keyword>
<evidence type="ECO:0000259" key="6">
    <source>
        <dbReference type="PROSITE" id="PS50209"/>
    </source>
</evidence>
<dbReference type="PANTHER" id="PTHR46985:SF4">
    <property type="entry name" value="CASPASE RECRUITMENT DOMAIN-CONTAINING PROTEIN 8"/>
    <property type="match status" value="1"/>
</dbReference>
<dbReference type="Pfam" id="PF13553">
    <property type="entry name" value="FIIND"/>
    <property type="match status" value="1"/>
</dbReference>
<dbReference type="CDD" id="cd01671">
    <property type="entry name" value="CARD"/>
    <property type="match status" value="1"/>
</dbReference>
<proteinExistence type="predicted"/>
<dbReference type="SMART" id="SM00114">
    <property type="entry name" value="CARD"/>
    <property type="match status" value="1"/>
</dbReference>
<dbReference type="InterPro" id="IPR025307">
    <property type="entry name" value="FIIND_dom"/>
</dbReference>
<protein>
    <submittedName>
        <fullName evidence="9">Caspase recruitment domain-containing protein 8-like isoform X2</fullName>
    </submittedName>
</protein>
<feature type="domain" description="FIIND" evidence="8">
    <location>
        <begin position="129"/>
        <end position="410"/>
    </location>
</feature>
<evidence type="ECO:0000313" key="9">
    <source>
        <dbReference type="EMBL" id="KAK6467773.1"/>
    </source>
</evidence>
<dbReference type="PANTHER" id="PTHR46985">
    <property type="entry name" value="NACHT, LRR AND PYD DOMAINS-CONTAINING PROTEIN 1"/>
    <property type="match status" value="1"/>
</dbReference>
<dbReference type="InterPro" id="IPR011029">
    <property type="entry name" value="DEATH-like_dom_sf"/>
</dbReference>
<comment type="caution">
    <text evidence="9">The sequence shown here is derived from an EMBL/GenBank/DDBJ whole genome shotgun (WGS) entry which is preliminary data.</text>
</comment>
<dbReference type="InterPro" id="IPR001315">
    <property type="entry name" value="CARD"/>
</dbReference>
<gene>
    <name evidence="9" type="ORF">HHUSO_G34433</name>
</gene>
<keyword evidence="2" id="KW-0963">Cytoplasm</keyword>
<evidence type="ECO:0000259" key="7">
    <source>
        <dbReference type="PROSITE" id="PS50824"/>
    </source>
</evidence>
<dbReference type="EMBL" id="JAHFZB010000047">
    <property type="protein sequence ID" value="KAK6467773.1"/>
    <property type="molecule type" value="Genomic_DNA"/>
</dbReference>
<keyword evidence="5" id="KW-0395">Inflammatory response</keyword>
<reference evidence="9 10" key="1">
    <citation type="submission" date="2021-05" db="EMBL/GenBank/DDBJ databases">
        <authorList>
            <person name="Zahm M."/>
            <person name="Klopp C."/>
            <person name="Cabau C."/>
            <person name="Kuhl H."/>
            <person name="Suciu R."/>
            <person name="Ciorpac M."/>
            <person name="Holostenco D."/>
            <person name="Gessner J."/>
            <person name="Wuertz S."/>
            <person name="Hohne C."/>
            <person name="Stock M."/>
            <person name="Gislard M."/>
            <person name="Lluch J."/>
            <person name="Milhes M."/>
            <person name="Lampietro C."/>
            <person name="Lopez Roques C."/>
            <person name="Donnadieu C."/>
            <person name="Du K."/>
            <person name="Schartl M."/>
            <person name="Guiguen Y."/>
        </authorList>
    </citation>
    <scope>NUCLEOTIDE SEQUENCE [LARGE SCALE GENOMIC DNA]</scope>
    <source>
        <strain evidence="9">Hh-F2</strain>
        <tissue evidence="9">Blood</tissue>
    </source>
</reference>
<evidence type="ECO:0000256" key="5">
    <source>
        <dbReference type="ARBA" id="ARBA00023198"/>
    </source>
</evidence>
<feature type="domain" description="Pyrin" evidence="7">
    <location>
        <begin position="1"/>
        <end position="85"/>
    </location>
</feature>
<organism evidence="9 10">
    <name type="scientific">Huso huso</name>
    <name type="common">Beluga</name>
    <name type="synonym">Acipenser huso</name>
    <dbReference type="NCBI Taxonomy" id="61971"/>
    <lineage>
        <taxon>Eukaryota</taxon>
        <taxon>Metazoa</taxon>
        <taxon>Chordata</taxon>
        <taxon>Craniata</taxon>
        <taxon>Vertebrata</taxon>
        <taxon>Euteleostomi</taxon>
        <taxon>Actinopterygii</taxon>
        <taxon>Chondrostei</taxon>
        <taxon>Acipenseriformes</taxon>
        <taxon>Acipenseridae</taxon>
        <taxon>Huso</taxon>
    </lineage>
</organism>
<evidence type="ECO:0000256" key="4">
    <source>
        <dbReference type="ARBA" id="ARBA00022859"/>
    </source>
</evidence>
<feature type="domain" description="CARD" evidence="6">
    <location>
        <begin position="416"/>
        <end position="499"/>
    </location>
</feature>
<comment type="subcellular location">
    <subcellularLocation>
        <location evidence="1">Cytoplasm</location>
        <location evidence="1">Cytosol</location>
    </subcellularLocation>
</comment>
<dbReference type="Pfam" id="PF02758">
    <property type="entry name" value="PYRIN"/>
    <property type="match status" value="1"/>
</dbReference>
<evidence type="ECO:0000256" key="3">
    <source>
        <dbReference type="ARBA" id="ARBA00022588"/>
    </source>
</evidence>
<name>A0ABR0Y5U8_HUSHU</name>
<dbReference type="Proteomes" id="UP001369086">
    <property type="component" value="Unassembled WGS sequence"/>
</dbReference>
<evidence type="ECO:0000256" key="1">
    <source>
        <dbReference type="ARBA" id="ARBA00004514"/>
    </source>
</evidence>
<accession>A0ABR0Y5U8</accession>
<dbReference type="Pfam" id="PF00619">
    <property type="entry name" value="CARD"/>
    <property type="match status" value="1"/>
</dbReference>
<keyword evidence="3" id="KW-0399">Innate immunity</keyword>
<evidence type="ECO:0000259" key="8">
    <source>
        <dbReference type="PROSITE" id="PS51830"/>
    </source>
</evidence>
<dbReference type="InterPro" id="IPR051249">
    <property type="entry name" value="NLRP_Inflammasome"/>
</dbReference>
<dbReference type="InterPro" id="IPR004020">
    <property type="entry name" value="DAPIN"/>
</dbReference>
<dbReference type="PROSITE" id="PS51830">
    <property type="entry name" value="FIIND"/>
    <property type="match status" value="1"/>
</dbReference>
<evidence type="ECO:0000256" key="2">
    <source>
        <dbReference type="ARBA" id="ARBA00022490"/>
    </source>
</evidence>
<dbReference type="PROSITE" id="PS50824">
    <property type="entry name" value="DAPIN"/>
    <property type="match status" value="1"/>
</dbReference>
<dbReference type="SUPFAM" id="SSF47986">
    <property type="entry name" value="DEATH domain"/>
    <property type="match status" value="2"/>
</dbReference>
<keyword evidence="10" id="KW-1185">Reference proteome</keyword>
<dbReference type="Gene3D" id="1.10.533.10">
    <property type="entry name" value="Death Domain, Fas"/>
    <property type="match status" value="2"/>
</dbReference>